<dbReference type="EMBL" id="JAPDMZ010000381">
    <property type="protein sequence ID" value="KAK0543268.1"/>
    <property type="molecule type" value="Genomic_DNA"/>
</dbReference>
<name>A0AAN6JQL2_9BASI</name>
<feature type="non-terminal residue" evidence="1">
    <location>
        <position position="107"/>
    </location>
</feature>
<protein>
    <submittedName>
        <fullName evidence="1">Uncharacterized protein</fullName>
    </submittedName>
</protein>
<accession>A0AAN6JQL2</accession>
<keyword evidence="2" id="KW-1185">Reference proteome</keyword>
<organism evidence="1 2">
    <name type="scientific">Tilletia horrida</name>
    <dbReference type="NCBI Taxonomy" id="155126"/>
    <lineage>
        <taxon>Eukaryota</taxon>
        <taxon>Fungi</taxon>
        <taxon>Dikarya</taxon>
        <taxon>Basidiomycota</taxon>
        <taxon>Ustilaginomycotina</taxon>
        <taxon>Exobasidiomycetes</taxon>
        <taxon>Tilletiales</taxon>
        <taxon>Tilletiaceae</taxon>
        <taxon>Tilletia</taxon>
    </lineage>
</organism>
<proteinExistence type="predicted"/>
<dbReference type="AlphaFoldDB" id="A0AAN6JQL2"/>
<gene>
    <name evidence="1" type="ORF">OC846_006479</name>
</gene>
<dbReference type="Proteomes" id="UP001176517">
    <property type="component" value="Unassembled WGS sequence"/>
</dbReference>
<sequence>MDGASRANAQEAVRLLATHRRRAVGNIDSLIAAVDMLELSVFTYGFVHLHTALLLFKLIPHFHSVADDTDRGSQIFLLKTIVQLLFNSKWIDKGTQQRVIATDSQPK</sequence>
<reference evidence="1" key="1">
    <citation type="journal article" date="2023" name="PhytoFront">
        <title>Draft Genome Resources of Seven Strains of Tilletia horrida, Causal Agent of Kernel Smut of Rice.</title>
        <authorList>
            <person name="Khanal S."/>
            <person name="Antony Babu S."/>
            <person name="Zhou X.G."/>
        </authorList>
    </citation>
    <scope>NUCLEOTIDE SEQUENCE</scope>
    <source>
        <strain evidence="1">TX6</strain>
    </source>
</reference>
<evidence type="ECO:0000313" key="1">
    <source>
        <dbReference type="EMBL" id="KAK0543268.1"/>
    </source>
</evidence>
<comment type="caution">
    <text evidence="1">The sequence shown here is derived from an EMBL/GenBank/DDBJ whole genome shotgun (WGS) entry which is preliminary data.</text>
</comment>
<evidence type="ECO:0000313" key="2">
    <source>
        <dbReference type="Proteomes" id="UP001176517"/>
    </source>
</evidence>